<reference evidence="1" key="1">
    <citation type="submission" date="2014-11" db="EMBL/GenBank/DDBJ databases">
        <authorList>
            <person name="Amaro Gonzalez C."/>
        </authorList>
    </citation>
    <scope>NUCLEOTIDE SEQUENCE</scope>
</reference>
<sequence length="27" mass="2898">MLLQSGISGQSALKTGLKRLKSAHNRC</sequence>
<organism evidence="1">
    <name type="scientific">Anguilla anguilla</name>
    <name type="common">European freshwater eel</name>
    <name type="synonym">Muraena anguilla</name>
    <dbReference type="NCBI Taxonomy" id="7936"/>
    <lineage>
        <taxon>Eukaryota</taxon>
        <taxon>Metazoa</taxon>
        <taxon>Chordata</taxon>
        <taxon>Craniata</taxon>
        <taxon>Vertebrata</taxon>
        <taxon>Euteleostomi</taxon>
        <taxon>Actinopterygii</taxon>
        <taxon>Neopterygii</taxon>
        <taxon>Teleostei</taxon>
        <taxon>Anguilliformes</taxon>
        <taxon>Anguillidae</taxon>
        <taxon>Anguilla</taxon>
    </lineage>
</organism>
<proteinExistence type="predicted"/>
<reference evidence="1" key="2">
    <citation type="journal article" date="2015" name="Fish Shellfish Immunol.">
        <title>Early steps in the European eel (Anguilla anguilla)-Vibrio vulnificus interaction in the gills: Role of the RtxA13 toxin.</title>
        <authorList>
            <person name="Callol A."/>
            <person name="Pajuelo D."/>
            <person name="Ebbesson L."/>
            <person name="Teles M."/>
            <person name="MacKenzie S."/>
            <person name="Amaro C."/>
        </authorList>
    </citation>
    <scope>NUCLEOTIDE SEQUENCE</scope>
</reference>
<evidence type="ECO:0000313" key="1">
    <source>
        <dbReference type="EMBL" id="JAH02016.1"/>
    </source>
</evidence>
<dbReference type="AlphaFoldDB" id="A0A0E9PBG5"/>
<name>A0A0E9PBG5_ANGAN</name>
<dbReference type="EMBL" id="GBXM01106561">
    <property type="protein sequence ID" value="JAH02016.1"/>
    <property type="molecule type" value="Transcribed_RNA"/>
</dbReference>
<protein>
    <submittedName>
        <fullName evidence="1">Uncharacterized protein</fullName>
    </submittedName>
</protein>
<accession>A0A0E9PBG5</accession>